<keyword evidence="2" id="KW-0732">Signal</keyword>
<reference evidence="3 4" key="1">
    <citation type="journal article" date="2018" name="PLoS Genet.">
        <title>Population sequencing reveals clonal diversity and ancestral inbreeding in the grapevine cultivar Chardonnay.</title>
        <authorList>
            <person name="Roach M.J."/>
            <person name="Johnson D.L."/>
            <person name="Bohlmann J."/>
            <person name="van Vuuren H.J."/>
            <person name="Jones S.J."/>
            <person name="Pretorius I.S."/>
            <person name="Schmidt S.A."/>
            <person name="Borneman A.R."/>
        </authorList>
    </citation>
    <scope>NUCLEOTIDE SEQUENCE [LARGE SCALE GENOMIC DNA]</scope>
    <source>
        <strain evidence="4">cv. Chardonnay</strain>
        <tissue evidence="3">Leaf</tissue>
    </source>
</reference>
<feature type="chain" id="PRO_5019478935" evidence="2">
    <location>
        <begin position="17"/>
        <end position="139"/>
    </location>
</feature>
<dbReference type="GO" id="GO:0016787">
    <property type="term" value="F:hydrolase activity"/>
    <property type="evidence" value="ECO:0007669"/>
    <property type="project" value="UniProtKB-KW"/>
</dbReference>
<sequence length="139" mass="16412">MSCFLLFKALVLITLGRNDFVNNYYLVPNSTRSRQFTLPNYVCYLISKCRKNLMLRANALWYCIYDRLSQETCFVTYMYGLNLWLQRLYKLGARRVFVTGTGPMGCVPAEHAMRSKNRECAAELLQDQRRRFHGPFTWL</sequence>
<evidence type="ECO:0000313" key="3">
    <source>
        <dbReference type="EMBL" id="RVW30042.1"/>
    </source>
</evidence>
<dbReference type="InterPro" id="IPR051058">
    <property type="entry name" value="GDSL_Est/Lipase"/>
</dbReference>
<gene>
    <name evidence="3" type="primary">VvCHDh000070_3</name>
    <name evidence="3" type="ORF">CK203_104588</name>
</gene>
<evidence type="ECO:0000313" key="4">
    <source>
        <dbReference type="Proteomes" id="UP000288805"/>
    </source>
</evidence>
<feature type="signal peptide" evidence="2">
    <location>
        <begin position="1"/>
        <end position="16"/>
    </location>
</feature>
<keyword evidence="1" id="KW-0378">Hydrolase</keyword>
<dbReference type="Gene3D" id="3.40.50.1110">
    <property type="entry name" value="SGNH hydrolase"/>
    <property type="match status" value="1"/>
</dbReference>
<dbReference type="PANTHER" id="PTHR45648">
    <property type="entry name" value="GDSL LIPASE/ACYLHYDROLASE FAMILY PROTEIN (AFU_ORTHOLOGUE AFUA_4G14700)"/>
    <property type="match status" value="1"/>
</dbReference>
<dbReference type="EMBL" id="QGNW01001815">
    <property type="protein sequence ID" value="RVW30042.1"/>
    <property type="molecule type" value="Genomic_DNA"/>
</dbReference>
<dbReference type="Proteomes" id="UP000288805">
    <property type="component" value="Unassembled WGS sequence"/>
</dbReference>
<proteinExistence type="predicted"/>
<protein>
    <submittedName>
        <fullName evidence="3">GDSL esterase/lipase</fullName>
    </submittedName>
</protein>
<dbReference type="AlphaFoldDB" id="A0A438D3P8"/>
<organism evidence="3 4">
    <name type="scientific">Vitis vinifera</name>
    <name type="common">Grape</name>
    <dbReference type="NCBI Taxonomy" id="29760"/>
    <lineage>
        <taxon>Eukaryota</taxon>
        <taxon>Viridiplantae</taxon>
        <taxon>Streptophyta</taxon>
        <taxon>Embryophyta</taxon>
        <taxon>Tracheophyta</taxon>
        <taxon>Spermatophyta</taxon>
        <taxon>Magnoliopsida</taxon>
        <taxon>eudicotyledons</taxon>
        <taxon>Gunneridae</taxon>
        <taxon>Pentapetalae</taxon>
        <taxon>rosids</taxon>
        <taxon>Vitales</taxon>
        <taxon>Vitaceae</taxon>
        <taxon>Viteae</taxon>
        <taxon>Vitis</taxon>
    </lineage>
</organism>
<name>A0A438D3P8_VITVI</name>
<comment type="caution">
    <text evidence="3">The sequence shown here is derived from an EMBL/GenBank/DDBJ whole genome shotgun (WGS) entry which is preliminary data.</text>
</comment>
<evidence type="ECO:0000256" key="2">
    <source>
        <dbReference type="SAM" id="SignalP"/>
    </source>
</evidence>
<accession>A0A438D3P8</accession>
<dbReference type="InterPro" id="IPR036514">
    <property type="entry name" value="SGNH_hydro_sf"/>
</dbReference>
<evidence type="ECO:0000256" key="1">
    <source>
        <dbReference type="ARBA" id="ARBA00022801"/>
    </source>
</evidence>
<dbReference type="PANTHER" id="PTHR45648:SF166">
    <property type="entry name" value="OS02G0617400 PROTEIN"/>
    <property type="match status" value="1"/>
</dbReference>